<sequence>MGVDWDKHLLNPLHNVFAERANWRPKEGEHYDIEGIFDRAYAQNYESLDGESGINTTRPILGVRDAIFKTQPAKGDRVFIYSVSTLFVVGDVQPDSHGGTHLILNKVASS</sequence>
<accession>A0A379FLN3</accession>
<name>A0A379FLN3_PRORE</name>
<dbReference type="InterPro" id="IPR053734">
    <property type="entry name" value="Phage_Head-Tail_Connect_sf"/>
</dbReference>
<dbReference type="GO" id="GO:0019068">
    <property type="term" value="P:virion assembly"/>
    <property type="evidence" value="ECO:0007669"/>
    <property type="project" value="InterPro"/>
</dbReference>
<dbReference type="RefSeq" id="WP_048608675.1">
    <property type="nucleotide sequence ID" value="NZ_CP077317.1"/>
</dbReference>
<reference evidence="1 2" key="1">
    <citation type="submission" date="2018-06" db="EMBL/GenBank/DDBJ databases">
        <authorList>
            <consortium name="Pathogen Informatics"/>
            <person name="Doyle S."/>
        </authorList>
    </citation>
    <scope>NUCLEOTIDE SEQUENCE [LARGE SCALE GENOMIC DNA]</scope>
    <source>
        <strain evidence="1 2">NCTC11801</strain>
    </source>
</reference>
<protein>
    <recommendedName>
        <fullName evidence="3">Phage protein</fullName>
    </recommendedName>
</protein>
<dbReference type="EMBL" id="UGTZ01000001">
    <property type="protein sequence ID" value="SUC29670.1"/>
    <property type="molecule type" value="Genomic_DNA"/>
</dbReference>
<dbReference type="GeneID" id="93671677"/>
<evidence type="ECO:0000313" key="1">
    <source>
        <dbReference type="EMBL" id="SUC29670.1"/>
    </source>
</evidence>
<dbReference type="Pfam" id="PF05354">
    <property type="entry name" value="Phage_attach"/>
    <property type="match status" value="1"/>
</dbReference>
<dbReference type="AlphaFoldDB" id="A0A379FLN3"/>
<dbReference type="Gene3D" id="2.40.10.180">
    <property type="entry name" value="Phage tail proteins"/>
    <property type="match status" value="1"/>
</dbReference>
<organism evidence="1 2">
    <name type="scientific">Providencia rettgeri</name>
    <dbReference type="NCBI Taxonomy" id="587"/>
    <lineage>
        <taxon>Bacteria</taxon>
        <taxon>Pseudomonadati</taxon>
        <taxon>Pseudomonadota</taxon>
        <taxon>Gammaproteobacteria</taxon>
        <taxon>Enterobacterales</taxon>
        <taxon>Morganellaceae</taxon>
        <taxon>Providencia</taxon>
    </lineage>
</organism>
<dbReference type="InterPro" id="IPR008018">
    <property type="entry name" value="Phage_tail_attach_FII"/>
</dbReference>
<proteinExistence type="predicted"/>
<gene>
    <name evidence="1" type="ORF">NCTC11801_00573</name>
</gene>
<dbReference type="Proteomes" id="UP000254208">
    <property type="component" value="Unassembled WGS sequence"/>
</dbReference>
<evidence type="ECO:0008006" key="3">
    <source>
        <dbReference type="Google" id="ProtNLM"/>
    </source>
</evidence>
<evidence type="ECO:0000313" key="2">
    <source>
        <dbReference type="Proteomes" id="UP000254208"/>
    </source>
</evidence>